<keyword evidence="8" id="KW-0626">Porin</keyword>
<dbReference type="InterPro" id="IPR033900">
    <property type="entry name" value="Gram_neg_porin_domain"/>
</dbReference>
<evidence type="ECO:0000256" key="8">
    <source>
        <dbReference type="ARBA" id="ARBA00023114"/>
    </source>
</evidence>
<evidence type="ECO:0000313" key="13">
    <source>
        <dbReference type="EMBL" id="STO59089.1"/>
    </source>
</evidence>
<evidence type="ECO:0000256" key="6">
    <source>
        <dbReference type="ARBA" id="ARBA00022729"/>
    </source>
</evidence>
<evidence type="ECO:0000256" key="11">
    <source>
        <dbReference type="SAM" id="SignalP"/>
    </source>
</evidence>
<dbReference type="CDD" id="cd00342">
    <property type="entry name" value="gram_neg_porins"/>
    <property type="match status" value="1"/>
</dbReference>
<evidence type="ECO:0000256" key="10">
    <source>
        <dbReference type="ARBA" id="ARBA00023237"/>
    </source>
</evidence>
<evidence type="ECO:0000313" key="14">
    <source>
        <dbReference type="Proteomes" id="UP000254329"/>
    </source>
</evidence>
<dbReference type="GO" id="GO:0046930">
    <property type="term" value="C:pore complex"/>
    <property type="evidence" value="ECO:0007669"/>
    <property type="project" value="UniProtKB-KW"/>
</dbReference>
<comment type="subcellular location">
    <subcellularLocation>
        <location evidence="1">Cell outer membrane</location>
        <topology evidence="1">Multi-pass membrane protein</topology>
    </subcellularLocation>
</comment>
<evidence type="ECO:0000256" key="5">
    <source>
        <dbReference type="ARBA" id="ARBA00022692"/>
    </source>
</evidence>
<dbReference type="SUPFAM" id="SSF56935">
    <property type="entry name" value="Porins"/>
    <property type="match status" value="1"/>
</dbReference>
<dbReference type="InterPro" id="IPR050298">
    <property type="entry name" value="Gram-neg_bact_OMP"/>
</dbReference>
<evidence type="ECO:0000256" key="2">
    <source>
        <dbReference type="ARBA" id="ARBA00007539"/>
    </source>
</evidence>
<keyword evidence="5" id="KW-0812">Transmembrane</keyword>
<protein>
    <submittedName>
        <fullName evidence="13">OmpH family outer membrane protein</fullName>
    </submittedName>
</protein>
<dbReference type="PANTHER" id="PTHR34501:SF2">
    <property type="entry name" value="OUTER MEMBRANE PORIN F-RELATED"/>
    <property type="match status" value="1"/>
</dbReference>
<keyword evidence="7" id="KW-0406">Ion transport</keyword>
<dbReference type="InterPro" id="IPR001897">
    <property type="entry name" value="Porin_gammaproteobac"/>
</dbReference>
<gene>
    <name evidence="13" type="primary">ompH_1</name>
    <name evidence="13" type="ORF">NCTC1659_00314</name>
</gene>
<sequence length="362" mass="39344">MKKTLIALAVAAVAATSANAAVVYQQDGTKVEVGGSIRLHLNKKTDKRADLSDNGSRIIVKGSHDLGEGLSVLGYTELGFAGELGSGGVTTRRLYAGVAHKDIGTLTFGKQLTTADNFGVADPTYPFGGVWASFQKGSAYNALVAEFTKVMEANKAQDNKTKKDNYAEAKHGLELVNALTSNHFVTESNKVIKFQSKSFNGFSVGADYVFGDSDKTKVNNNAYILGLFYDNTFDGVNVKAEVGYTYRKLAEDVKAKSFKTGLGVGANGLFVGVDYARTKITDVKAVHAFQVGANYQFTEMAKVYSAYRYTKFDEIKEKGFAFGVGYKPHKLVETFVEYNTFKVSNVKAKRDNALYLGARVHF</sequence>
<dbReference type="STRING" id="733.B0186_02210"/>
<evidence type="ECO:0000256" key="7">
    <source>
        <dbReference type="ARBA" id="ARBA00023065"/>
    </source>
</evidence>
<evidence type="ECO:0000259" key="12">
    <source>
        <dbReference type="Pfam" id="PF13609"/>
    </source>
</evidence>
<evidence type="ECO:0000256" key="9">
    <source>
        <dbReference type="ARBA" id="ARBA00023136"/>
    </source>
</evidence>
<feature type="signal peptide" evidence="11">
    <location>
        <begin position="1"/>
        <end position="20"/>
    </location>
</feature>
<dbReference type="RefSeq" id="WP_078217770.1">
    <property type="nucleotide sequence ID" value="NZ_MUXZ01000006.1"/>
</dbReference>
<organism evidence="13 14">
    <name type="scientific">Canicola haemoglobinophilus</name>
    <dbReference type="NCBI Taxonomy" id="733"/>
    <lineage>
        <taxon>Bacteria</taxon>
        <taxon>Pseudomonadati</taxon>
        <taxon>Pseudomonadota</taxon>
        <taxon>Gammaproteobacteria</taxon>
        <taxon>Pasteurellales</taxon>
        <taxon>Pasteurellaceae</taxon>
        <taxon>Canicola</taxon>
    </lineage>
</organism>
<keyword evidence="10" id="KW-0998">Cell outer membrane</keyword>
<keyword evidence="3" id="KW-0813">Transport</keyword>
<dbReference type="InterPro" id="IPR023614">
    <property type="entry name" value="Porin_dom_sf"/>
</dbReference>
<comment type="similarity">
    <text evidence="2">Belongs to the Gram-negative porin family.</text>
</comment>
<reference evidence="13 14" key="1">
    <citation type="submission" date="2018-06" db="EMBL/GenBank/DDBJ databases">
        <authorList>
            <consortium name="Pathogen Informatics"/>
            <person name="Doyle S."/>
        </authorList>
    </citation>
    <scope>NUCLEOTIDE SEQUENCE [LARGE SCALE GENOMIC DNA]</scope>
    <source>
        <strain evidence="13 14">NCTC1659</strain>
    </source>
</reference>
<dbReference type="Gene3D" id="2.40.160.10">
    <property type="entry name" value="Porin"/>
    <property type="match status" value="1"/>
</dbReference>
<evidence type="ECO:0000256" key="4">
    <source>
        <dbReference type="ARBA" id="ARBA00022452"/>
    </source>
</evidence>
<name>A0A1V4B327_9PAST</name>
<feature type="chain" id="PRO_5030036291" evidence="11">
    <location>
        <begin position="21"/>
        <end position="362"/>
    </location>
</feature>
<proteinExistence type="inferred from homology"/>
<evidence type="ECO:0000256" key="3">
    <source>
        <dbReference type="ARBA" id="ARBA00022448"/>
    </source>
</evidence>
<keyword evidence="9" id="KW-0472">Membrane</keyword>
<dbReference type="PANTHER" id="PTHR34501">
    <property type="entry name" value="PROTEIN YDDL-RELATED"/>
    <property type="match status" value="1"/>
</dbReference>
<keyword evidence="6 11" id="KW-0732">Signal</keyword>
<keyword evidence="14" id="KW-1185">Reference proteome</keyword>
<keyword evidence="4" id="KW-1134">Transmembrane beta strand</keyword>
<feature type="domain" description="Porin" evidence="12">
    <location>
        <begin position="7"/>
        <end position="344"/>
    </location>
</feature>
<dbReference type="Proteomes" id="UP000254329">
    <property type="component" value="Unassembled WGS sequence"/>
</dbReference>
<dbReference type="GO" id="GO:0009279">
    <property type="term" value="C:cell outer membrane"/>
    <property type="evidence" value="ECO:0007669"/>
    <property type="project" value="UniProtKB-SubCell"/>
</dbReference>
<dbReference type="GO" id="GO:0034220">
    <property type="term" value="P:monoatomic ion transmembrane transport"/>
    <property type="evidence" value="ECO:0007669"/>
    <property type="project" value="InterPro"/>
</dbReference>
<dbReference type="PRINTS" id="PR00183">
    <property type="entry name" value="ECOLIPORIN"/>
</dbReference>
<evidence type="ECO:0000256" key="1">
    <source>
        <dbReference type="ARBA" id="ARBA00004571"/>
    </source>
</evidence>
<dbReference type="GO" id="GO:0015288">
    <property type="term" value="F:porin activity"/>
    <property type="evidence" value="ECO:0007669"/>
    <property type="project" value="UniProtKB-KW"/>
</dbReference>
<dbReference type="EMBL" id="UGHF01000001">
    <property type="protein sequence ID" value="STO59089.1"/>
    <property type="molecule type" value="Genomic_DNA"/>
</dbReference>
<dbReference type="AlphaFoldDB" id="A0A1V4B327"/>
<dbReference type="Pfam" id="PF13609">
    <property type="entry name" value="Porin_4"/>
    <property type="match status" value="1"/>
</dbReference>
<accession>A0A1V4B327</accession>